<accession>A0AAD6VRK3</accession>
<dbReference type="Proteomes" id="UP001219525">
    <property type="component" value="Unassembled WGS sequence"/>
</dbReference>
<proteinExistence type="predicted"/>
<gene>
    <name evidence="3" type="ORF">GGX14DRAFT_610869</name>
</gene>
<evidence type="ECO:0000313" key="4">
    <source>
        <dbReference type="Proteomes" id="UP001219525"/>
    </source>
</evidence>
<evidence type="ECO:0000256" key="1">
    <source>
        <dbReference type="SAM" id="Phobius"/>
    </source>
</evidence>
<feature type="transmembrane region" description="Helical" evidence="1">
    <location>
        <begin position="43"/>
        <end position="68"/>
    </location>
</feature>
<sequence length="156" mass="17591">MLTDLENGGYASRALSNGKFRMFALSEKFALRGYRLYALSKKLYLAIIFWTLAFLCFVFTFALSMGGVQSATFASYLAEWAWALIVVLSLGATTDIGITVTLIFLLLRGRSKFFRKTTALVEKLIRWTIETCMMTSLCSLLVLICFVTMKPEENCL</sequence>
<feature type="transmembrane region" description="Helical" evidence="1">
    <location>
        <begin position="80"/>
        <end position="107"/>
    </location>
</feature>
<protein>
    <recommendedName>
        <fullName evidence="2">DUF6534 domain-containing protein</fullName>
    </recommendedName>
</protein>
<keyword evidence="1" id="KW-0812">Transmembrane</keyword>
<evidence type="ECO:0000259" key="2">
    <source>
        <dbReference type="Pfam" id="PF20152"/>
    </source>
</evidence>
<keyword evidence="4" id="KW-1185">Reference proteome</keyword>
<keyword evidence="1" id="KW-0472">Membrane</keyword>
<keyword evidence="1" id="KW-1133">Transmembrane helix</keyword>
<reference evidence="3" key="1">
    <citation type="submission" date="2023-03" db="EMBL/GenBank/DDBJ databases">
        <title>Massive genome expansion in bonnet fungi (Mycena s.s.) driven by repeated elements and novel gene families across ecological guilds.</title>
        <authorList>
            <consortium name="Lawrence Berkeley National Laboratory"/>
            <person name="Harder C.B."/>
            <person name="Miyauchi S."/>
            <person name="Viragh M."/>
            <person name="Kuo A."/>
            <person name="Thoen E."/>
            <person name="Andreopoulos B."/>
            <person name="Lu D."/>
            <person name="Skrede I."/>
            <person name="Drula E."/>
            <person name="Henrissat B."/>
            <person name="Morin E."/>
            <person name="Kohler A."/>
            <person name="Barry K."/>
            <person name="LaButti K."/>
            <person name="Morin E."/>
            <person name="Salamov A."/>
            <person name="Lipzen A."/>
            <person name="Mereny Z."/>
            <person name="Hegedus B."/>
            <person name="Baldrian P."/>
            <person name="Stursova M."/>
            <person name="Weitz H."/>
            <person name="Taylor A."/>
            <person name="Grigoriev I.V."/>
            <person name="Nagy L.G."/>
            <person name="Martin F."/>
            <person name="Kauserud H."/>
        </authorList>
    </citation>
    <scope>NUCLEOTIDE SEQUENCE</scope>
    <source>
        <strain evidence="3">9144</strain>
    </source>
</reference>
<feature type="transmembrane region" description="Helical" evidence="1">
    <location>
        <begin position="127"/>
        <end position="149"/>
    </location>
</feature>
<feature type="domain" description="DUF6534" evidence="2">
    <location>
        <begin position="92"/>
        <end position="150"/>
    </location>
</feature>
<name>A0AAD6VRK3_9AGAR</name>
<dbReference type="AlphaFoldDB" id="A0AAD6VRK3"/>
<organism evidence="3 4">
    <name type="scientific">Mycena pura</name>
    <dbReference type="NCBI Taxonomy" id="153505"/>
    <lineage>
        <taxon>Eukaryota</taxon>
        <taxon>Fungi</taxon>
        <taxon>Dikarya</taxon>
        <taxon>Basidiomycota</taxon>
        <taxon>Agaricomycotina</taxon>
        <taxon>Agaricomycetes</taxon>
        <taxon>Agaricomycetidae</taxon>
        <taxon>Agaricales</taxon>
        <taxon>Marasmiineae</taxon>
        <taxon>Mycenaceae</taxon>
        <taxon>Mycena</taxon>
    </lineage>
</organism>
<evidence type="ECO:0000313" key="3">
    <source>
        <dbReference type="EMBL" id="KAJ7214426.1"/>
    </source>
</evidence>
<dbReference type="EMBL" id="JARJCW010000019">
    <property type="protein sequence ID" value="KAJ7214426.1"/>
    <property type="molecule type" value="Genomic_DNA"/>
</dbReference>
<dbReference type="Pfam" id="PF20152">
    <property type="entry name" value="DUF6534"/>
    <property type="match status" value="1"/>
</dbReference>
<comment type="caution">
    <text evidence="3">The sequence shown here is derived from an EMBL/GenBank/DDBJ whole genome shotgun (WGS) entry which is preliminary data.</text>
</comment>
<dbReference type="InterPro" id="IPR045339">
    <property type="entry name" value="DUF6534"/>
</dbReference>